<dbReference type="RefSeq" id="WP_088910319.1">
    <property type="nucleotide sequence ID" value="NZ_CP018145.1"/>
</dbReference>
<accession>A0A220MNZ2</accession>
<sequence>MRYLLATILTPVLIENIGEYGIMYDDLNDYSIWYEKQCLTENTTLKQAREFCKARIRRNGKIVFVLNTYFLNIRGQTFSKYVDEDRWHMRYHFPWIGFYPILQDVKEGTPLFDNLIDDFIEAEKMRRIRNVFKPYLCLKDRERYNRI</sequence>
<evidence type="ECO:0000313" key="1">
    <source>
        <dbReference type="EMBL" id="ASJ56837.1"/>
    </source>
</evidence>
<name>A0A220MNZ2_9BACL</name>
<dbReference type="KEGG" id="bfm:BP422_26940"/>
<evidence type="ECO:0000313" key="2">
    <source>
        <dbReference type="Proteomes" id="UP000197781"/>
    </source>
</evidence>
<reference evidence="1 2" key="1">
    <citation type="submission" date="2016-11" db="EMBL/GenBank/DDBJ databases">
        <authorList>
            <person name="Jaros S."/>
            <person name="Januszkiewicz K."/>
            <person name="Wedrychowicz H."/>
        </authorList>
    </citation>
    <scope>NUCLEOTIDE SEQUENCE [LARGE SCALE GENOMIC DNA]</scope>
    <source>
        <strain evidence="1 2">NF2</strain>
    </source>
</reference>
<proteinExistence type="predicted"/>
<dbReference type="EMBL" id="CP018145">
    <property type="protein sequence ID" value="ASJ56837.1"/>
    <property type="molecule type" value="Genomic_DNA"/>
</dbReference>
<gene>
    <name evidence="1" type="ORF">BP422_26940</name>
</gene>
<dbReference type="AlphaFoldDB" id="A0A220MNZ2"/>
<organism evidence="1 2">
    <name type="scientific">Brevibacillus formosus</name>
    <dbReference type="NCBI Taxonomy" id="54913"/>
    <lineage>
        <taxon>Bacteria</taxon>
        <taxon>Bacillati</taxon>
        <taxon>Bacillota</taxon>
        <taxon>Bacilli</taxon>
        <taxon>Bacillales</taxon>
        <taxon>Paenibacillaceae</taxon>
        <taxon>Brevibacillus</taxon>
    </lineage>
</organism>
<dbReference type="Proteomes" id="UP000197781">
    <property type="component" value="Chromosome"/>
</dbReference>
<protein>
    <submittedName>
        <fullName evidence="1">Uncharacterized protein</fullName>
    </submittedName>
</protein>